<proteinExistence type="predicted"/>
<dbReference type="EMBL" id="LR798244">
    <property type="protein sequence ID" value="CAB5217070.1"/>
    <property type="molecule type" value="Genomic_DNA"/>
</dbReference>
<accession>A0A6J7WLE6</accession>
<keyword evidence="1" id="KW-1133">Transmembrane helix</keyword>
<evidence type="ECO:0000313" key="2">
    <source>
        <dbReference type="EMBL" id="CAB5217070.1"/>
    </source>
</evidence>
<reference evidence="2" key="1">
    <citation type="submission" date="2020-05" db="EMBL/GenBank/DDBJ databases">
        <authorList>
            <person name="Chiriac C."/>
            <person name="Salcher M."/>
            <person name="Ghai R."/>
            <person name="Kavagutti S V."/>
        </authorList>
    </citation>
    <scope>NUCLEOTIDE SEQUENCE</scope>
</reference>
<sequence>MKRLLSRDLLTSVLEIVGGLMVAAGVFILFGLGVALLVVGVGAIAAGYLASGGDE</sequence>
<keyword evidence="1" id="KW-0472">Membrane</keyword>
<gene>
    <name evidence="2" type="ORF">UFOVP199_44</name>
</gene>
<keyword evidence="1" id="KW-0812">Transmembrane</keyword>
<feature type="transmembrane region" description="Helical" evidence="1">
    <location>
        <begin position="20"/>
        <end position="50"/>
    </location>
</feature>
<name>A0A6J7WLE6_9CAUD</name>
<protein>
    <submittedName>
        <fullName evidence="2">Uncharacterized protein</fullName>
    </submittedName>
</protein>
<organism evidence="2">
    <name type="scientific">uncultured Caudovirales phage</name>
    <dbReference type="NCBI Taxonomy" id="2100421"/>
    <lineage>
        <taxon>Viruses</taxon>
        <taxon>Duplodnaviria</taxon>
        <taxon>Heunggongvirae</taxon>
        <taxon>Uroviricota</taxon>
        <taxon>Caudoviricetes</taxon>
        <taxon>Peduoviridae</taxon>
        <taxon>Maltschvirus</taxon>
        <taxon>Maltschvirus maltsch</taxon>
    </lineage>
</organism>
<evidence type="ECO:0000256" key="1">
    <source>
        <dbReference type="SAM" id="Phobius"/>
    </source>
</evidence>